<proteinExistence type="predicted"/>
<dbReference type="InterPro" id="IPR019236">
    <property type="entry name" value="APP1_cat"/>
</dbReference>
<accession>A0A7W6HEQ9</accession>
<dbReference type="AlphaFoldDB" id="A0A7W6HEQ9"/>
<sequence>MPGSTLHSLVLRAERRWSRLRHGVKRRAGLLGTPIILPYRGFGTAKGLWVRGRVIEDEGVVSAAHSDSLLTNLRLTFRRYESDEIAGAELAFEGAGRSGTATTDREGFFDFAIEAPDIPAGEAWTHVDLTLTDVPGYDWRPLGASVPVRLVSPEARFGIISDIDDTIVETGATNLFRHWRTVVANSAESRTAFPGVTHLYRALTRGEAGPETNPIFYVSSSPWNLFDLFEQFMRLHAIPVGPMLLRDFGIDETKWFTGSHDTHKLAMIERVMDAYPHLRFLLIGDSGQRDAAIYAEASRRHPGQVLAVHIRDVTPDGHSPAVTEALAALRAAGIPVTIGASLEAAAALSAEQGLISERAARDVAEAVGKRDAGIRETPLGQIEDH</sequence>
<dbReference type="PANTHER" id="PTHR28208">
    <property type="entry name" value="PHOSPHATIDATE PHOSPHATASE APP1"/>
    <property type="match status" value="1"/>
</dbReference>
<reference evidence="2 3" key="1">
    <citation type="submission" date="2020-08" db="EMBL/GenBank/DDBJ databases">
        <title>Genomic Encyclopedia of Type Strains, Phase IV (KMG-IV): sequencing the most valuable type-strain genomes for metagenomic binning, comparative biology and taxonomic classification.</title>
        <authorList>
            <person name="Goeker M."/>
        </authorList>
    </citation>
    <scope>NUCLEOTIDE SEQUENCE [LARGE SCALE GENOMIC DNA]</scope>
    <source>
        <strain evidence="2 3">DSM 103570</strain>
    </source>
</reference>
<gene>
    <name evidence="2" type="ORF">GGR03_002787</name>
</gene>
<evidence type="ECO:0000313" key="3">
    <source>
        <dbReference type="Proteomes" id="UP000588647"/>
    </source>
</evidence>
<dbReference type="InterPro" id="IPR052935">
    <property type="entry name" value="Mg2+_PAP"/>
</dbReference>
<evidence type="ECO:0000259" key="1">
    <source>
        <dbReference type="Pfam" id="PF09949"/>
    </source>
</evidence>
<keyword evidence="3" id="KW-1185">Reference proteome</keyword>
<comment type="caution">
    <text evidence="2">The sequence shown here is derived from an EMBL/GenBank/DDBJ whole genome shotgun (WGS) entry which is preliminary data.</text>
</comment>
<name>A0A7W6HEQ9_9HYPH</name>
<evidence type="ECO:0000313" key="2">
    <source>
        <dbReference type="EMBL" id="MBB4003706.1"/>
    </source>
</evidence>
<dbReference type="RefSeq" id="WP_183208921.1">
    <property type="nucleotide sequence ID" value="NZ_JAAAMM010000003.1"/>
</dbReference>
<protein>
    <submittedName>
        <fullName evidence="2">Phosphatidate phosphatase APP1</fullName>
    </submittedName>
</protein>
<dbReference type="GO" id="GO:0008195">
    <property type="term" value="F:phosphatidate phosphatase activity"/>
    <property type="evidence" value="ECO:0007669"/>
    <property type="project" value="InterPro"/>
</dbReference>
<dbReference type="EMBL" id="JACIEM010000003">
    <property type="protein sequence ID" value="MBB4003706.1"/>
    <property type="molecule type" value="Genomic_DNA"/>
</dbReference>
<dbReference type="Pfam" id="PF09949">
    <property type="entry name" value="APP1_cat"/>
    <property type="match status" value="1"/>
</dbReference>
<feature type="domain" description="Phosphatidate phosphatase APP1 catalytic" evidence="1">
    <location>
        <begin position="157"/>
        <end position="312"/>
    </location>
</feature>
<dbReference type="Proteomes" id="UP000588647">
    <property type="component" value="Unassembled WGS sequence"/>
</dbReference>
<dbReference type="PANTHER" id="PTHR28208:SF3">
    <property type="entry name" value="PHOSPHATIDATE PHOSPHATASE APP1"/>
    <property type="match status" value="1"/>
</dbReference>
<organism evidence="2 3">
    <name type="scientific">Aurantimonas endophytica</name>
    <dbReference type="NCBI Taxonomy" id="1522175"/>
    <lineage>
        <taxon>Bacteria</taxon>
        <taxon>Pseudomonadati</taxon>
        <taxon>Pseudomonadota</taxon>
        <taxon>Alphaproteobacteria</taxon>
        <taxon>Hyphomicrobiales</taxon>
        <taxon>Aurantimonadaceae</taxon>
        <taxon>Aurantimonas</taxon>
    </lineage>
</organism>